<evidence type="ECO:0000256" key="3">
    <source>
        <dbReference type="ARBA" id="ARBA00022884"/>
    </source>
</evidence>
<dbReference type="EMBL" id="FOUZ01000005">
    <property type="protein sequence ID" value="SFN00184.1"/>
    <property type="molecule type" value="Genomic_DNA"/>
</dbReference>
<evidence type="ECO:0000256" key="2">
    <source>
        <dbReference type="ARBA" id="ARBA00022814"/>
    </source>
</evidence>
<keyword evidence="9" id="KW-1185">Reference proteome</keyword>
<keyword evidence="5 6" id="KW-0804">Transcription</keyword>
<dbReference type="GO" id="GO:0006353">
    <property type="term" value="P:DNA-templated transcription termination"/>
    <property type="evidence" value="ECO:0007669"/>
    <property type="project" value="UniProtKB-UniRule"/>
</dbReference>
<dbReference type="InterPro" id="IPR006027">
    <property type="entry name" value="NusB_RsmB_TIM44"/>
</dbReference>
<name>A0A1I4VG32_9FLAO</name>
<sequence length="340" mass="40525">MISRNKITFFFLPLHQFIRRYIIEIMLGRRQLREKVMQNIYAYNSLGTEGEERMVERNMMKSIDQIYDLYIYILNLIKVQKEIAEHRIQLAQSKNFPTQEDLNPNLKFVNNKVFRVLESNLELNRYTSDNKNLLWDVYDSYPNNIYKSLIESDLYKDYMKSGKNSFEEDQEFVLNFFVELIAEYDDLHDYLEGIQITWADDVHIANAMVHTTIKSFRENSSPLISLFKVYKDTDDKRFTEELFRKTIRHQSETKNMIDEKAQNWELDRIATIDLIILEMALTEFLHFPNIPAKVTINEYIELAKNYSTEKSRVFVNGILDKTLKELKDNNNLPKYGRGLL</sequence>
<comment type="function">
    <text evidence="6">Involved in transcription antitermination. Required for transcription of ribosomal RNA (rRNA) genes. Binds specifically to the boxA antiterminator sequence of the ribosomal RNA (rrn) operons.</text>
</comment>
<dbReference type="GO" id="GO:0005829">
    <property type="term" value="C:cytosol"/>
    <property type="evidence" value="ECO:0007669"/>
    <property type="project" value="TreeGrafter"/>
</dbReference>
<dbReference type="STRING" id="684065.SAMN05421738_105123"/>
<accession>A0A1I4VG32</accession>
<keyword evidence="2 6" id="KW-0889">Transcription antitermination</keyword>
<dbReference type="SUPFAM" id="SSF48013">
    <property type="entry name" value="NusB-like"/>
    <property type="match status" value="1"/>
</dbReference>
<keyword evidence="3 6" id="KW-0694">RNA-binding</keyword>
<dbReference type="Gene3D" id="1.10.940.10">
    <property type="entry name" value="NusB-like"/>
    <property type="match status" value="1"/>
</dbReference>
<dbReference type="HAMAP" id="MF_00073">
    <property type="entry name" value="NusB"/>
    <property type="match status" value="1"/>
</dbReference>
<evidence type="ECO:0000256" key="4">
    <source>
        <dbReference type="ARBA" id="ARBA00023015"/>
    </source>
</evidence>
<gene>
    <name evidence="6" type="primary">nusB</name>
    <name evidence="8" type="ORF">SAMN05421738_105123</name>
</gene>
<dbReference type="InterPro" id="IPR011605">
    <property type="entry name" value="NusB_fam"/>
</dbReference>
<evidence type="ECO:0000256" key="6">
    <source>
        <dbReference type="HAMAP-Rule" id="MF_00073"/>
    </source>
</evidence>
<evidence type="ECO:0000313" key="9">
    <source>
        <dbReference type="Proteomes" id="UP000199149"/>
    </source>
</evidence>
<keyword evidence="4 6" id="KW-0805">Transcription regulation</keyword>
<dbReference type="GO" id="GO:0031564">
    <property type="term" value="P:transcription antitermination"/>
    <property type="evidence" value="ECO:0007669"/>
    <property type="project" value="UniProtKB-KW"/>
</dbReference>
<dbReference type="InterPro" id="IPR035926">
    <property type="entry name" value="NusB-like_sf"/>
</dbReference>
<dbReference type="Pfam" id="PF01029">
    <property type="entry name" value="NusB"/>
    <property type="match status" value="1"/>
</dbReference>
<dbReference type="PANTHER" id="PTHR11078:SF3">
    <property type="entry name" value="ANTITERMINATION NUSB DOMAIN-CONTAINING PROTEIN"/>
    <property type="match status" value="1"/>
</dbReference>
<evidence type="ECO:0000313" key="8">
    <source>
        <dbReference type="EMBL" id="SFN00184.1"/>
    </source>
</evidence>
<dbReference type="NCBIfam" id="TIGR01951">
    <property type="entry name" value="nusB"/>
    <property type="match status" value="1"/>
</dbReference>
<comment type="similarity">
    <text evidence="1 6">Belongs to the NusB family.</text>
</comment>
<dbReference type="AlphaFoldDB" id="A0A1I4VG32"/>
<dbReference type="Proteomes" id="UP000199149">
    <property type="component" value="Unassembled WGS sequence"/>
</dbReference>
<dbReference type="GO" id="GO:0003723">
    <property type="term" value="F:RNA binding"/>
    <property type="evidence" value="ECO:0007669"/>
    <property type="project" value="UniProtKB-UniRule"/>
</dbReference>
<evidence type="ECO:0000256" key="5">
    <source>
        <dbReference type="ARBA" id="ARBA00023163"/>
    </source>
</evidence>
<organism evidence="8 9">
    <name type="scientific">Algoriella xinjiangensis</name>
    <dbReference type="NCBI Taxonomy" id="684065"/>
    <lineage>
        <taxon>Bacteria</taxon>
        <taxon>Pseudomonadati</taxon>
        <taxon>Bacteroidota</taxon>
        <taxon>Flavobacteriia</taxon>
        <taxon>Flavobacteriales</taxon>
        <taxon>Weeksellaceae</taxon>
        <taxon>Algoriella</taxon>
    </lineage>
</organism>
<dbReference type="PANTHER" id="PTHR11078">
    <property type="entry name" value="N UTILIZATION SUBSTANCE PROTEIN B-RELATED"/>
    <property type="match status" value="1"/>
</dbReference>
<evidence type="ECO:0000259" key="7">
    <source>
        <dbReference type="Pfam" id="PF01029"/>
    </source>
</evidence>
<protein>
    <recommendedName>
        <fullName evidence="6">Transcription antitermination protein NusB</fullName>
    </recommendedName>
    <alternativeName>
        <fullName evidence="6">Antitermination factor NusB</fullName>
    </alternativeName>
</protein>
<evidence type="ECO:0000256" key="1">
    <source>
        <dbReference type="ARBA" id="ARBA00005952"/>
    </source>
</evidence>
<reference evidence="9" key="1">
    <citation type="submission" date="2016-10" db="EMBL/GenBank/DDBJ databases">
        <authorList>
            <person name="Varghese N."/>
            <person name="Submissions S."/>
        </authorList>
    </citation>
    <scope>NUCLEOTIDE SEQUENCE [LARGE SCALE GENOMIC DNA]</scope>
    <source>
        <strain evidence="9">XJ109</strain>
    </source>
</reference>
<feature type="domain" description="NusB/RsmB/TIM44" evidence="7">
    <location>
        <begin position="230"/>
        <end position="323"/>
    </location>
</feature>
<proteinExistence type="inferred from homology"/>